<feature type="transmembrane region" description="Helical" evidence="1">
    <location>
        <begin position="95"/>
        <end position="116"/>
    </location>
</feature>
<reference evidence="2 3" key="1">
    <citation type="submission" date="2018-02" db="EMBL/GenBank/DDBJ databases">
        <title>Reclassifiation of [Polyangium] brachysporum DSM 7029 as Guopingzhaonella breviflexa gen. nov., sp. nov., a member of the family Comamonadaceae.</title>
        <authorList>
            <person name="Tang B."/>
        </authorList>
    </citation>
    <scope>NUCLEOTIDE SEQUENCE [LARGE SCALE GENOMIC DNA]</scope>
    <source>
        <strain evidence="2 3">BCRC 80649</strain>
    </source>
</reference>
<accession>A0A2S5SSD3</accession>
<protein>
    <submittedName>
        <fullName evidence="2">DUF2784 domain-containing protein</fullName>
    </submittedName>
</protein>
<keyword evidence="1" id="KW-1133">Transmembrane helix</keyword>
<gene>
    <name evidence="2" type="ORF">C1704_14540</name>
</gene>
<evidence type="ECO:0000313" key="3">
    <source>
        <dbReference type="Proteomes" id="UP000238605"/>
    </source>
</evidence>
<sequence>MTYRLAADLLVLLHLGFVVFVVVGGFLVWRWPRVAWAHLPAAAWGAWIELSAGICPLTPLENRLRVAGGEAGYATSFVEHYVMPVLYPVGLTPALQAWLGAGVIAVNTLAYGVWLWRRRVSRSARAAGTP</sequence>
<dbReference type="Pfam" id="PF10861">
    <property type="entry name" value="DUF2784"/>
    <property type="match status" value="1"/>
</dbReference>
<organism evidence="2 3">
    <name type="scientific">Caldimonas caldifontis</name>
    <dbReference type="NCBI Taxonomy" id="1452508"/>
    <lineage>
        <taxon>Bacteria</taxon>
        <taxon>Pseudomonadati</taxon>
        <taxon>Pseudomonadota</taxon>
        <taxon>Betaproteobacteria</taxon>
        <taxon>Burkholderiales</taxon>
        <taxon>Sphaerotilaceae</taxon>
        <taxon>Caldimonas</taxon>
    </lineage>
</organism>
<dbReference type="InterPro" id="IPR021218">
    <property type="entry name" value="DUF2784"/>
</dbReference>
<keyword evidence="1" id="KW-0812">Transmembrane</keyword>
<comment type="caution">
    <text evidence="2">The sequence shown here is derived from an EMBL/GenBank/DDBJ whole genome shotgun (WGS) entry which is preliminary data.</text>
</comment>
<dbReference type="Proteomes" id="UP000238605">
    <property type="component" value="Unassembled WGS sequence"/>
</dbReference>
<dbReference type="RefSeq" id="WP_104303462.1">
    <property type="nucleotide sequence ID" value="NZ_PSNX01000014.1"/>
</dbReference>
<dbReference type="OrthoDB" id="370375at2"/>
<keyword evidence="1" id="KW-0472">Membrane</keyword>
<evidence type="ECO:0000313" key="2">
    <source>
        <dbReference type="EMBL" id="PPE65467.1"/>
    </source>
</evidence>
<dbReference type="AlphaFoldDB" id="A0A2S5SSD3"/>
<name>A0A2S5SSD3_9BURK</name>
<evidence type="ECO:0000256" key="1">
    <source>
        <dbReference type="SAM" id="Phobius"/>
    </source>
</evidence>
<keyword evidence="3" id="KW-1185">Reference proteome</keyword>
<proteinExistence type="predicted"/>
<dbReference type="EMBL" id="PSNX01000014">
    <property type="protein sequence ID" value="PPE65467.1"/>
    <property type="molecule type" value="Genomic_DNA"/>
</dbReference>
<feature type="transmembrane region" description="Helical" evidence="1">
    <location>
        <begin position="9"/>
        <end position="29"/>
    </location>
</feature>